<keyword evidence="1" id="KW-0472">Membrane</keyword>
<comment type="caution">
    <text evidence="2">The sequence shown here is derived from an EMBL/GenBank/DDBJ whole genome shotgun (WGS) entry which is preliminary data.</text>
</comment>
<sequence length="206" mass="23988">MSLSAKMKTPEFSEENGSILIDVHIASMDQFYNYLDPSPADEKDLDEDTETYIQNAVEDLTAEERKRAKIVLYLGADLYQNVSVRENMERAATANFAYRLKHEKRKYSYAMERGKRYLARGLVFLVICLVVSSVFTRIFSENDINLALAQSFVIIGWVALWKPVEFYLYDRKDILDELEILEVLSVMPVETRRWYQGLENETLVLM</sequence>
<keyword evidence="3" id="KW-1185">Reference proteome</keyword>
<dbReference type="AlphaFoldDB" id="A0AAE4MGN0"/>
<organism evidence="2 3">
    <name type="scientific">Methanorbis rubei</name>
    <dbReference type="NCBI Taxonomy" id="3028300"/>
    <lineage>
        <taxon>Archaea</taxon>
        <taxon>Methanobacteriati</taxon>
        <taxon>Methanobacteriota</taxon>
        <taxon>Stenosarchaea group</taxon>
        <taxon>Methanomicrobia</taxon>
        <taxon>Methanomicrobiales</taxon>
        <taxon>Methanocorpusculaceae</taxon>
        <taxon>Methanorbis</taxon>
    </lineage>
</organism>
<dbReference type="Proteomes" id="UP001283212">
    <property type="component" value="Unassembled WGS sequence"/>
</dbReference>
<accession>A0AAE4MGN0</accession>
<dbReference type="EMBL" id="JAWDKB010000005">
    <property type="protein sequence ID" value="MDV0443894.1"/>
    <property type="molecule type" value="Genomic_DNA"/>
</dbReference>
<keyword evidence="1" id="KW-0812">Transmembrane</keyword>
<proteinExistence type="predicted"/>
<dbReference type="RefSeq" id="WP_338096406.1">
    <property type="nucleotide sequence ID" value="NZ_JAWDKB010000005.1"/>
</dbReference>
<feature type="transmembrane region" description="Helical" evidence="1">
    <location>
        <begin position="144"/>
        <end position="161"/>
    </location>
</feature>
<gene>
    <name evidence="2" type="ORF">McpCs1_12780</name>
</gene>
<evidence type="ECO:0000313" key="3">
    <source>
        <dbReference type="Proteomes" id="UP001283212"/>
    </source>
</evidence>
<feature type="transmembrane region" description="Helical" evidence="1">
    <location>
        <begin position="117"/>
        <end position="138"/>
    </location>
</feature>
<reference evidence="2 3" key="1">
    <citation type="submission" date="2023-06" db="EMBL/GenBank/DDBJ databases">
        <title>Genome sequence of Methancorpusculaceae sp. Cs1.</title>
        <authorList>
            <person name="Protasov E."/>
            <person name="Platt K."/>
            <person name="Poehlein A."/>
            <person name="Daniel R."/>
            <person name="Brune A."/>
        </authorList>
    </citation>
    <scope>NUCLEOTIDE SEQUENCE [LARGE SCALE GENOMIC DNA]</scope>
    <source>
        <strain evidence="2 3">Cs1</strain>
    </source>
</reference>
<name>A0AAE4MGN0_9EURY</name>
<protein>
    <submittedName>
        <fullName evidence="2">Uncharacterized protein</fullName>
    </submittedName>
</protein>
<evidence type="ECO:0000313" key="2">
    <source>
        <dbReference type="EMBL" id="MDV0443894.1"/>
    </source>
</evidence>
<keyword evidence="1" id="KW-1133">Transmembrane helix</keyword>
<evidence type="ECO:0000256" key="1">
    <source>
        <dbReference type="SAM" id="Phobius"/>
    </source>
</evidence>